<reference evidence="4" key="1">
    <citation type="submission" date="2014-03" db="EMBL/GenBank/DDBJ databases">
        <title>The Genome Sequence of Puccinia striiformis f. sp. tritici PST-78.</title>
        <authorList>
            <consortium name="The Broad Institute Genome Sequencing Platform"/>
            <person name="Cuomo C."/>
            <person name="Hulbert S."/>
            <person name="Chen X."/>
            <person name="Walker B."/>
            <person name="Young S.K."/>
            <person name="Zeng Q."/>
            <person name="Gargeya S."/>
            <person name="Fitzgerald M."/>
            <person name="Haas B."/>
            <person name="Abouelleil A."/>
            <person name="Alvarado L."/>
            <person name="Arachchi H.M."/>
            <person name="Berlin A.M."/>
            <person name="Chapman S.B."/>
            <person name="Goldberg J."/>
            <person name="Griggs A."/>
            <person name="Gujja S."/>
            <person name="Hansen M."/>
            <person name="Howarth C."/>
            <person name="Imamovic A."/>
            <person name="Larimer J."/>
            <person name="McCowan C."/>
            <person name="Montmayeur A."/>
            <person name="Murphy C."/>
            <person name="Neiman D."/>
            <person name="Pearson M."/>
            <person name="Priest M."/>
            <person name="Roberts A."/>
            <person name="Saif S."/>
            <person name="Shea T."/>
            <person name="Sisk P."/>
            <person name="Sykes S."/>
            <person name="Wortman J."/>
            <person name="Nusbaum C."/>
            <person name="Birren B."/>
        </authorList>
    </citation>
    <scope>NUCLEOTIDE SEQUENCE [LARGE SCALE GENOMIC DNA]</scope>
    <source>
        <strain evidence="4">race PST-78</strain>
    </source>
</reference>
<evidence type="ECO:0000313" key="3">
    <source>
        <dbReference type="EMBL" id="KNF04457.1"/>
    </source>
</evidence>
<protein>
    <submittedName>
        <fullName evidence="3">Uncharacterized protein</fullName>
    </submittedName>
</protein>
<keyword evidence="4" id="KW-1185">Reference proteome</keyword>
<comment type="caution">
    <text evidence="3">The sequence shown here is derived from an EMBL/GenBank/DDBJ whole genome shotgun (WGS) entry which is preliminary data.</text>
</comment>
<accession>A0A0L0VZ41</accession>
<dbReference type="Proteomes" id="UP000054564">
    <property type="component" value="Unassembled WGS sequence"/>
</dbReference>
<evidence type="ECO:0000256" key="2">
    <source>
        <dbReference type="SAM" id="SignalP"/>
    </source>
</evidence>
<feature type="signal peptide" evidence="2">
    <location>
        <begin position="1"/>
        <end position="29"/>
    </location>
</feature>
<sequence>MSNSIKSTLLHVVFFVLAVSVVTVRSTCAEGYDFVACEVGGSYVAASPKTQNCIIGMKKCCDKDMVSFQTPSSQHLHTEQSWSEDSTCPPSRVVTFNARQKRNTPTADVCLPARAVGKWRSEQLRSRHPKPPTRAIGKRDGGA</sequence>
<dbReference type="EMBL" id="AJIL01000012">
    <property type="protein sequence ID" value="KNF04457.1"/>
    <property type="molecule type" value="Genomic_DNA"/>
</dbReference>
<feature type="chain" id="PRO_5005550651" evidence="2">
    <location>
        <begin position="30"/>
        <end position="143"/>
    </location>
</feature>
<keyword evidence="2" id="KW-0732">Signal</keyword>
<gene>
    <name evidence="3" type="ORF">PSTG_02372</name>
</gene>
<name>A0A0L0VZ41_9BASI</name>
<evidence type="ECO:0000256" key="1">
    <source>
        <dbReference type="SAM" id="MobiDB-lite"/>
    </source>
</evidence>
<proteinExistence type="predicted"/>
<feature type="region of interest" description="Disordered" evidence="1">
    <location>
        <begin position="120"/>
        <end position="143"/>
    </location>
</feature>
<dbReference type="AlphaFoldDB" id="A0A0L0VZ41"/>
<evidence type="ECO:0000313" key="4">
    <source>
        <dbReference type="Proteomes" id="UP000054564"/>
    </source>
</evidence>
<organism evidence="3 4">
    <name type="scientific">Puccinia striiformis f. sp. tritici PST-78</name>
    <dbReference type="NCBI Taxonomy" id="1165861"/>
    <lineage>
        <taxon>Eukaryota</taxon>
        <taxon>Fungi</taxon>
        <taxon>Dikarya</taxon>
        <taxon>Basidiomycota</taxon>
        <taxon>Pucciniomycotina</taxon>
        <taxon>Pucciniomycetes</taxon>
        <taxon>Pucciniales</taxon>
        <taxon>Pucciniaceae</taxon>
        <taxon>Puccinia</taxon>
    </lineage>
</organism>